<organism evidence="1 2">
    <name type="scientific">Citrus x changshan-huyou</name>
    <dbReference type="NCBI Taxonomy" id="2935761"/>
    <lineage>
        <taxon>Eukaryota</taxon>
        <taxon>Viridiplantae</taxon>
        <taxon>Streptophyta</taxon>
        <taxon>Embryophyta</taxon>
        <taxon>Tracheophyta</taxon>
        <taxon>Spermatophyta</taxon>
        <taxon>Magnoliopsida</taxon>
        <taxon>eudicotyledons</taxon>
        <taxon>Gunneridae</taxon>
        <taxon>Pentapetalae</taxon>
        <taxon>rosids</taxon>
        <taxon>malvids</taxon>
        <taxon>Sapindales</taxon>
        <taxon>Rutaceae</taxon>
        <taxon>Aurantioideae</taxon>
        <taxon>Citrus</taxon>
    </lineage>
</organism>
<protein>
    <submittedName>
        <fullName evidence="1">Uncharacterized protein</fullName>
    </submittedName>
</protein>
<accession>A0AAP0LQB0</accession>
<reference evidence="1 2" key="1">
    <citation type="submission" date="2024-05" db="EMBL/GenBank/DDBJ databases">
        <title>Haplotype-resolved chromosome-level genome assembly of Huyou (Citrus changshanensis).</title>
        <authorList>
            <person name="Miao C."/>
            <person name="Chen W."/>
            <person name="Wu Y."/>
            <person name="Wang L."/>
            <person name="Zhao S."/>
            <person name="Grierson D."/>
            <person name="Xu C."/>
            <person name="Chen K."/>
        </authorList>
    </citation>
    <scope>NUCLEOTIDE SEQUENCE [LARGE SCALE GENOMIC DNA]</scope>
    <source>
        <strain evidence="1">01-14</strain>
        <tissue evidence="1">Leaf</tissue>
    </source>
</reference>
<evidence type="ECO:0000313" key="1">
    <source>
        <dbReference type="EMBL" id="KAK9182236.1"/>
    </source>
</evidence>
<name>A0AAP0LQB0_9ROSI</name>
<keyword evidence="2" id="KW-1185">Reference proteome</keyword>
<gene>
    <name evidence="1" type="ORF">WN944_025379</name>
</gene>
<dbReference type="AlphaFoldDB" id="A0AAP0LQB0"/>
<comment type="caution">
    <text evidence="1">The sequence shown here is derived from an EMBL/GenBank/DDBJ whole genome shotgun (WGS) entry which is preliminary data.</text>
</comment>
<sequence>MCMQTHTFIEKLSMSLSWFKGLKKQWKQKRSNQVHGNNDKPTICNSCEAKDSFIKAELQVSPKSFHEKIVKRINKASGVFDAGYRRRRGSDAAIGGGSIHADAQRNITLHAYMPSPVCALLVA</sequence>
<proteinExistence type="predicted"/>
<evidence type="ECO:0000313" key="2">
    <source>
        <dbReference type="Proteomes" id="UP001428341"/>
    </source>
</evidence>
<dbReference type="Proteomes" id="UP001428341">
    <property type="component" value="Unassembled WGS sequence"/>
</dbReference>
<dbReference type="EMBL" id="JBCGBO010000024">
    <property type="protein sequence ID" value="KAK9182236.1"/>
    <property type="molecule type" value="Genomic_DNA"/>
</dbReference>